<keyword evidence="2" id="KW-0732">Signal</keyword>
<sequence length="317" mass="36112">MIFSHSTSMVFLAAVGMITVLGLPIPDEHNSPLSLPTPNVQVPAVQEISKRVDDDPNRLPRPVTVLPKWSPSGPFNPYLGTTGASSTIPGTGTAQKRPLPEASENSRQPSTSKIQKTDAAQDLPPAAYPPLFRLEGGRKFELKEKFRDPPSEQIEQEVEDKIALLKKYHDDKFKYYVEETEHCGGDDQRRREINKKEDENRDFGDRVKDLEGKLKKSMVKPDFIKNKDFTDRMKMLNDLVLLYNDDGYKKVEAQIKWIQERLDKMRSTKHIKTIKGAMERLLKKMPSFGSEMYNLGLAGKEYFGASFLSEAYFEVKR</sequence>
<organism evidence="3 4">
    <name type="scientific">Lentinula raphanica</name>
    <dbReference type="NCBI Taxonomy" id="153919"/>
    <lineage>
        <taxon>Eukaryota</taxon>
        <taxon>Fungi</taxon>
        <taxon>Dikarya</taxon>
        <taxon>Basidiomycota</taxon>
        <taxon>Agaricomycotina</taxon>
        <taxon>Agaricomycetes</taxon>
        <taxon>Agaricomycetidae</taxon>
        <taxon>Agaricales</taxon>
        <taxon>Marasmiineae</taxon>
        <taxon>Omphalotaceae</taxon>
        <taxon>Lentinula</taxon>
    </lineage>
</organism>
<comment type="caution">
    <text evidence="3">The sequence shown here is derived from an EMBL/GenBank/DDBJ whole genome shotgun (WGS) entry which is preliminary data.</text>
</comment>
<accession>A0AA38NWT5</accession>
<feature type="region of interest" description="Disordered" evidence="1">
    <location>
        <begin position="72"/>
        <end position="127"/>
    </location>
</feature>
<dbReference type="AlphaFoldDB" id="A0AA38NWT5"/>
<evidence type="ECO:0000256" key="1">
    <source>
        <dbReference type="SAM" id="MobiDB-lite"/>
    </source>
</evidence>
<evidence type="ECO:0000313" key="3">
    <source>
        <dbReference type="EMBL" id="KAJ3832083.1"/>
    </source>
</evidence>
<dbReference type="Proteomes" id="UP001163846">
    <property type="component" value="Unassembled WGS sequence"/>
</dbReference>
<protein>
    <submittedName>
        <fullName evidence="3">Uncharacterized protein</fullName>
    </submittedName>
</protein>
<feature type="compositionally biased region" description="Polar residues" evidence="1">
    <location>
        <begin position="103"/>
        <end position="114"/>
    </location>
</feature>
<name>A0AA38NWT5_9AGAR</name>
<evidence type="ECO:0000313" key="4">
    <source>
        <dbReference type="Proteomes" id="UP001163846"/>
    </source>
</evidence>
<proteinExistence type="predicted"/>
<feature type="signal peptide" evidence="2">
    <location>
        <begin position="1"/>
        <end position="22"/>
    </location>
</feature>
<gene>
    <name evidence="3" type="ORF">F5878DRAFT_713849</name>
</gene>
<dbReference type="EMBL" id="MU807089">
    <property type="protein sequence ID" value="KAJ3832083.1"/>
    <property type="molecule type" value="Genomic_DNA"/>
</dbReference>
<keyword evidence="4" id="KW-1185">Reference proteome</keyword>
<evidence type="ECO:0000256" key="2">
    <source>
        <dbReference type="SAM" id="SignalP"/>
    </source>
</evidence>
<feature type="chain" id="PRO_5041462823" evidence="2">
    <location>
        <begin position="23"/>
        <end position="317"/>
    </location>
</feature>
<feature type="compositionally biased region" description="Polar residues" evidence="1">
    <location>
        <begin position="82"/>
        <end position="94"/>
    </location>
</feature>
<reference evidence="3" key="1">
    <citation type="submission" date="2022-08" db="EMBL/GenBank/DDBJ databases">
        <authorList>
            <consortium name="DOE Joint Genome Institute"/>
            <person name="Min B."/>
            <person name="Riley R."/>
            <person name="Sierra-Patev S."/>
            <person name="Naranjo-Ortiz M."/>
            <person name="Looney B."/>
            <person name="Konkel Z."/>
            <person name="Slot J.C."/>
            <person name="Sakamoto Y."/>
            <person name="Steenwyk J.L."/>
            <person name="Rokas A."/>
            <person name="Carro J."/>
            <person name="Camarero S."/>
            <person name="Ferreira P."/>
            <person name="Molpeceres G."/>
            <person name="Ruiz-Duenas F.J."/>
            <person name="Serrano A."/>
            <person name="Henrissat B."/>
            <person name="Drula E."/>
            <person name="Hughes K.W."/>
            <person name="Mata J.L."/>
            <person name="Ishikawa N.K."/>
            <person name="Vargas-Isla R."/>
            <person name="Ushijima S."/>
            <person name="Smith C.A."/>
            <person name="Ahrendt S."/>
            <person name="Andreopoulos W."/>
            <person name="He G."/>
            <person name="Labutti K."/>
            <person name="Lipzen A."/>
            <person name="Ng V."/>
            <person name="Sandor L."/>
            <person name="Barry K."/>
            <person name="Martinez A.T."/>
            <person name="Xiao Y."/>
            <person name="Gibbons J.G."/>
            <person name="Terashima K."/>
            <person name="Hibbett D.S."/>
            <person name="Grigoriev I.V."/>
        </authorList>
    </citation>
    <scope>NUCLEOTIDE SEQUENCE</scope>
    <source>
        <strain evidence="3">TFB9207</strain>
    </source>
</reference>